<feature type="transmembrane region" description="Helical" evidence="8">
    <location>
        <begin position="249"/>
        <end position="272"/>
    </location>
</feature>
<evidence type="ECO:0000313" key="10">
    <source>
        <dbReference type="EMBL" id="TYT74122.1"/>
    </source>
</evidence>
<dbReference type="PANTHER" id="PTHR42703">
    <property type="entry name" value="NADH DEHYDROGENASE"/>
    <property type="match status" value="1"/>
</dbReference>
<protein>
    <submittedName>
        <fullName evidence="10">Monovalent cation/H+ antiporter subunit D family protein</fullName>
    </submittedName>
</protein>
<dbReference type="InterPro" id="IPR001750">
    <property type="entry name" value="ND/Mrp_TM"/>
</dbReference>
<feature type="transmembrane region" description="Helical" evidence="8">
    <location>
        <begin position="413"/>
        <end position="433"/>
    </location>
</feature>
<dbReference type="RefSeq" id="WP_139449630.1">
    <property type="nucleotide sequence ID" value="NZ_VDMB01000015.1"/>
</dbReference>
<keyword evidence="6 8" id="KW-0472">Membrane</keyword>
<evidence type="ECO:0000256" key="1">
    <source>
        <dbReference type="ARBA" id="ARBA00004651"/>
    </source>
</evidence>
<evidence type="ECO:0000313" key="11">
    <source>
        <dbReference type="Proteomes" id="UP000321899"/>
    </source>
</evidence>
<evidence type="ECO:0000256" key="2">
    <source>
        <dbReference type="ARBA" id="ARBA00005346"/>
    </source>
</evidence>
<evidence type="ECO:0000256" key="3">
    <source>
        <dbReference type="ARBA" id="ARBA00022475"/>
    </source>
</evidence>
<dbReference type="OrthoDB" id="9781596at2"/>
<evidence type="ECO:0000256" key="5">
    <source>
        <dbReference type="ARBA" id="ARBA00022989"/>
    </source>
</evidence>
<keyword evidence="11" id="KW-1185">Reference proteome</keyword>
<dbReference type="Proteomes" id="UP000321899">
    <property type="component" value="Unassembled WGS sequence"/>
</dbReference>
<organism evidence="10 11">
    <name type="scientific">Desulfobotulus mexicanus</name>
    <dbReference type="NCBI Taxonomy" id="2586642"/>
    <lineage>
        <taxon>Bacteria</taxon>
        <taxon>Pseudomonadati</taxon>
        <taxon>Thermodesulfobacteriota</taxon>
        <taxon>Desulfobacteria</taxon>
        <taxon>Desulfobacterales</taxon>
        <taxon>Desulfobacteraceae</taxon>
        <taxon>Desulfobotulus</taxon>
    </lineage>
</organism>
<dbReference type="InterPro" id="IPR050586">
    <property type="entry name" value="CPA3_Na-H_Antiporter_D"/>
</dbReference>
<dbReference type="PANTHER" id="PTHR42703:SF1">
    <property type="entry name" value="NA(+)_H(+) ANTIPORTER SUBUNIT D1"/>
    <property type="match status" value="1"/>
</dbReference>
<feature type="transmembrane region" description="Helical" evidence="8">
    <location>
        <begin position="478"/>
        <end position="503"/>
    </location>
</feature>
<keyword evidence="4 7" id="KW-0812">Transmembrane</keyword>
<sequence length="512" mass="55052">MMEFSQHSPVLVVMAPFLWGMASAAAGWANRKWAFPLALIGLVSGLAAAVHMLITTAKGEILVYHMAGWIPPFGIAYRIDTFSAIILVTIMAVALINLVASKTKAEKDFAEKTPAWYALYVFFVSGLAGMVATEDLFNLYVLLEIASLSAYALIGMGHNRAPFAALNYLLMGTIGASFYLMGVAYIYIATGSLNMTDIAIILQDMGPNPTITMAFALCITGVLAKMAAFPVHGWLPNAYTYAPDATTNVMAALTTKVSIYIMIRLVLSVFPLSLAFETGIIADAMVWLATIGIFAGAFMALAQKSFKRMLTYIIIVEVAYMVGGFWLGNRAGMTGAMLHIVNDAAMTLCVFMVAANIRAKKGADAFSDLKGLFQTMPFSMGALVIAGLAIIGIPPTCGFFSKWYLISGGIEAGHWGFVVALLSASIINAILFFKVFEIAFFETPDDTCDHYSKEHDNRDHGHHGPPVLAMAEARLSMVIPLIIVALTLLALGFLTGGIVNLFINPTIPGQVL</sequence>
<evidence type="ECO:0000256" key="6">
    <source>
        <dbReference type="ARBA" id="ARBA00023136"/>
    </source>
</evidence>
<feature type="transmembrane region" description="Helical" evidence="8">
    <location>
        <begin position="210"/>
        <end position="228"/>
    </location>
</feature>
<feature type="transmembrane region" description="Helical" evidence="8">
    <location>
        <begin position="115"/>
        <end position="133"/>
    </location>
</feature>
<keyword evidence="5 8" id="KW-1133">Transmembrane helix</keyword>
<comment type="caution">
    <text evidence="10">The sequence shown here is derived from an EMBL/GenBank/DDBJ whole genome shotgun (WGS) entry which is preliminary data.</text>
</comment>
<proteinExistence type="inferred from homology"/>
<feature type="transmembrane region" description="Helical" evidence="8">
    <location>
        <begin position="309"/>
        <end position="328"/>
    </location>
</feature>
<dbReference type="GO" id="GO:0008137">
    <property type="term" value="F:NADH dehydrogenase (ubiquinone) activity"/>
    <property type="evidence" value="ECO:0007669"/>
    <property type="project" value="InterPro"/>
</dbReference>
<dbReference type="AlphaFoldDB" id="A0A5S5MEH9"/>
<feature type="transmembrane region" description="Helical" evidence="8">
    <location>
        <begin position="340"/>
        <end position="359"/>
    </location>
</feature>
<comment type="subcellular location">
    <subcellularLocation>
        <location evidence="1">Cell membrane</location>
        <topology evidence="1">Multi-pass membrane protein</topology>
    </subcellularLocation>
    <subcellularLocation>
        <location evidence="7">Membrane</location>
        <topology evidence="7">Multi-pass membrane protein</topology>
    </subcellularLocation>
</comment>
<evidence type="ECO:0000256" key="4">
    <source>
        <dbReference type="ARBA" id="ARBA00022692"/>
    </source>
</evidence>
<keyword evidence="3" id="KW-1003">Cell membrane</keyword>
<dbReference type="InterPro" id="IPR003918">
    <property type="entry name" value="NADH_UbQ_OxRdtase"/>
</dbReference>
<feature type="transmembrane region" description="Helical" evidence="8">
    <location>
        <begin position="139"/>
        <end position="156"/>
    </location>
</feature>
<evidence type="ECO:0000256" key="8">
    <source>
        <dbReference type="SAM" id="Phobius"/>
    </source>
</evidence>
<feature type="transmembrane region" description="Helical" evidence="8">
    <location>
        <begin position="85"/>
        <end position="103"/>
    </location>
</feature>
<dbReference type="GO" id="GO:0005886">
    <property type="term" value="C:plasma membrane"/>
    <property type="evidence" value="ECO:0007669"/>
    <property type="project" value="UniProtKB-SubCell"/>
</dbReference>
<comment type="similarity">
    <text evidence="2">Belongs to the CPA3 antiporters (TC 2.A.63) subunit D family.</text>
</comment>
<dbReference type="EMBL" id="VDMB01000015">
    <property type="protein sequence ID" value="TYT74122.1"/>
    <property type="molecule type" value="Genomic_DNA"/>
</dbReference>
<accession>A0A5S5MEH9</accession>
<feature type="domain" description="NADH:quinone oxidoreductase/Mrp antiporter transmembrane" evidence="9">
    <location>
        <begin position="134"/>
        <end position="426"/>
    </location>
</feature>
<dbReference type="PRINTS" id="PR01437">
    <property type="entry name" value="NUOXDRDTASE4"/>
</dbReference>
<name>A0A5S5MEH9_9BACT</name>
<evidence type="ECO:0000256" key="7">
    <source>
        <dbReference type="RuleBase" id="RU000320"/>
    </source>
</evidence>
<evidence type="ECO:0000259" key="9">
    <source>
        <dbReference type="Pfam" id="PF00361"/>
    </source>
</evidence>
<feature type="transmembrane region" description="Helical" evidence="8">
    <location>
        <begin position="34"/>
        <end position="54"/>
    </location>
</feature>
<feature type="transmembrane region" description="Helical" evidence="8">
    <location>
        <begin position="284"/>
        <end position="302"/>
    </location>
</feature>
<dbReference type="GO" id="GO:0042773">
    <property type="term" value="P:ATP synthesis coupled electron transport"/>
    <property type="evidence" value="ECO:0007669"/>
    <property type="project" value="InterPro"/>
</dbReference>
<gene>
    <name evidence="10" type="ORF">FIM25_11715</name>
</gene>
<feature type="transmembrane region" description="Helical" evidence="8">
    <location>
        <begin position="168"/>
        <end position="190"/>
    </location>
</feature>
<reference evidence="10 11" key="1">
    <citation type="submission" date="2019-06" db="EMBL/GenBank/DDBJ databases">
        <title>Desulfobotulus mexicanus sp. nov., a novel sulfate-reducing bacterium isolated from the sediment of an alkaline crater lake in Mexico.</title>
        <authorList>
            <person name="Hirschler-Rea A."/>
        </authorList>
    </citation>
    <scope>NUCLEOTIDE SEQUENCE [LARGE SCALE GENOMIC DNA]</scope>
    <source>
        <strain evidence="10 11">PAR22N</strain>
    </source>
</reference>
<dbReference type="Pfam" id="PF00361">
    <property type="entry name" value="Proton_antipo_M"/>
    <property type="match status" value="1"/>
</dbReference>
<feature type="transmembrane region" description="Helical" evidence="8">
    <location>
        <begin position="371"/>
        <end position="393"/>
    </location>
</feature>